<sequence>MSILNGRCHCGSVKFVLRAPDGVQGLRRCNCSLCKRKGVVMATAKLTELSIIEGEEKLSLYQWNTKIAKHYFCSHCGIYTHHQRRAAPDEYGFNVACIEGIELSNIGDVLMIDGSTMTLMENE</sequence>
<keyword evidence="2" id="KW-0479">Metal-binding</keyword>
<name>A0A2A5WEX6_9GAMM</name>
<dbReference type="PANTHER" id="PTHR28620">
    <property type="entry name" value="CENTROMERE PROTEIN V"/>
    <property type="match status" value="1"/>
</dbReference>
<evidence type="ECO:0000256" key="2">
    <source>
        <dbReference type="ARBA" id="ARBA00022723"/>
    </source>
</evidence>
<dbReference type="InterPro" id="IPR011057">
    <property type="entry name" value="Mss4-like_sf"/>
</dbReference>
<dbReference type="InterPro" id="IPR006913">
    <property type="entry name" value="CENP-V/GFA"/>
</dbReference>
<dbReference type="SUPFAM" id="SSF51316">
    <property type="entry name" value="Mss4-like"/>
    <property type="match status" value="1"/>
</dbReference>
<dbReference type="PROSITE" id="PS51891">
    <property type="entry name" value="CENP_V_GFA"/>
    <property type="match status" value="1"/>
</dbReference>
<feature type="domain" description="CENP-V/GFA" evidence="4">
    <location>
        <begin position="4"/>
        <end position="123"/>
    </location>
</feature>
<proteinExistence type="inferred from homology"/>
<evidence type="ECO:0000313" key="5">
    <source>
        <dbReference type="EMBL" id="PDH34941.1"/>
    </source>
</evidence>
<dbReference type="PANTHER" id="PTHR28620:SF1">
    <property type="entry name" value="CENP-V_GFA DOMAIN-CONTAINING PROTEIN"/>
    <property type="match status" value="1"/>
</dbReference>
<dbReference type="EMBL" id="NTJZ01000002">
    <property type="protein sequence ID" value="PDH34941.1"/>
    <property type="molecule type" value="Genomic_DNA"/>
</dbReference>
<dbReference type="GO" id="GO:0016846">
    <property type="term" value="F:carbon-sulfur lyase activity"/>
    <property type="evidence" value="ECO:0007669"/>
    <property type="project" value="InterPro"/>
</dbReference>
<dbReference type="AlphaFoldDB" id="A0A2A5WEX6"/>
<dbReference type="GO" id="GO:0046872">
    <property type="term" value="F:metal ion binding"/>
    <property type="evidence" value="ECO:0007669"/>
    <property type="project" value="UniProtKB-KW"/>
</dbReference>
<gene>
    <name evidence="5" type="ORF">CNF02_02645</name>
</gene>
<protein>
    <submittedName>
        <fullName evidence="5">Aldehyde-activating protein</fullName>
    </submittedName>
</protein>
<reference evidence="5 6" key="1">
    <citation type="submission" date="2017-08" db="EMBL/GenBank/DDBJ databases">
        <title>Fine stratification of microbial communities through a metagenomic profile of the photic zone.</title>
        <authorList>
            <person name="Haro-Moreno J.M."/>
            <person name="Lopez-Perez M."/>
            <person name="De La Torre J."/>
            <person name="Picazo A."/>
            <person name="Camacho A."/>
            <person name="Rodriguez-Valera F."/>
        </authorList>
    </citation>
    <scope>NUCLEOTIDE SEQUENCE [LARGE SCALE GENOMIC DNA]</scope>
    <source>
        <strain evidence="5">MED-G28</strain>
    </source>
</reference>
<evidence type="ECO:0000256" key="1">
    <source>
        <dbReference type="ARBA" id="ARBA00005495"/>
    </source>
</evidence>
<evidence type="ECO:0000259" key="4">
    <source>
        <dbReference type="PROSITE" id="PS51891"/>
    </source>
</evidence>
<evidence type="ECO:0000256" key="3">
    <source>
        <dbReference type="ARBA" id="ARBA00022833"/>
    </source>
</evidence>
<dbReference type="InterPro" id="IPR052355">
    <property type="entry name" value="CENP-V-like"/>
</dbReference>
<accession>A0A2A5WEX6</accession>
<comment type="similarity">
    <text evidence="1">Belongs to the Gfa family.</text>
</comment>
<dbReference type="Proteomes" id="UP000219329">
    <property type="component" value="Unassembled WGS sequence"/>
</dbReference>
<comment type="caution">
    <text evidence="5">The sequence shown here is derived from an EMBL/GenBank/DDBJ whole genome shotgun (WGS) entry which is preliminary data.</text>
</comment>
<dbReference type="Gene3D" id="2.170.150.70">
    <property type="match status" value="1"/>
</dbReference>
<evidence type="ECO:0000313" key="6">
    <source>
        <dbReference type="Proteomes" id="UP000219329"/>
    </source>
</evidence>
<organism evidence="5 6">
    <name type="scientific">OM182 bacterium MED-G28</name>
    <dbReference type="NCBI Taxonomy" id="1986256"/>
    <lineage>
        <taxon>Bacteria</taxon>
        <taxon>Pseudomonadati</taxon>
        <taxon>Pseudomonadota</taxon>
        <taxon>Gammaproteobacteria</taxon>
        <taxon>OMG group</taxon>
        <taxon>OM182 clade</taxon>
    </lineage>
</organism>
<keyword evidence="3" id="KW-0862">Zinc</keyword>
<dbReference type="Pfam" id="PF04828">
    <property type="entry name" value="GFA"/>
    <property type="match status" value="1"/>
</dbReference>